<gene>
    <name evidence="1" type="ORF">CSAL01_12696</name>
</gene>
<comment type="caution">
    <text evidence="1">The sequence shown here is derived from an EMBL/GenBank/DDBJ whole genome shotgun (WGS) entry which is preliminary data.</text>
</comment>
<evidence type="ECO:0000313" key="1">
    <source>
        <dbReference type="EMBL" id="KXH37643.1"/>
    </source>
</evidence>
<organism evidence="1 2">
    <name type="scientific">Colletotrichum salicis</name>
    <dbReference type="NCBI Taxonomy" id="1209931"/>
    <lineage>
        <taxon>Eukaryota</taxon>
        <taxon>Fungi</taxon>
        <taxon>Dikarya</taxon>
        <taxon>Ascomycota</taxon>
        <taxon>Pezizomycotina</taxon>
        <taxon>Sordariomycetes</taxon>
        <taxon>Hypocreomycetidae</taxon>
        <taxon>Glomerellales</taxon>
        <taxon>Glomerellaceae</taxon>
        <taxon>Colletotrichum</taxon>
        <taxon>Colletotrichum acutatum species complex</taxon>
    </lineage>
</organism>
<protein>
    <submittedName>
        <fullName evidence="1">Uncharacterized protein</fullName>
    </submittedName>
</protein>
<name>A0A135SP05_9PEZI</name>
<dbReference type="EMBL" id="JFFI01002315">
    <property type="protein sequence ID" value="KXH37643.1"/>
    <property type="molecule type" value="Genomic_DNA"/>
</dbReference>
<reference evidence="1 2" key="1">
    <citation type="submission" date="2014-02" db="EMBL/GenBank/DDBJ databases">
        <title>The genome sequence of Colletotrichum salicis CBS 607.94.</title>
        <authorList>
            <person name="Baroncelli R."/>
            <person name="Thon M.R."/>
        </authorList>
    </citation>
    <scope>NUCLEOTIDE SEQUENCE [LARGE SCALE GENOMIC DNA]</scope>
    <source>
        <strain evidence="1 2">CBS 607.94</strain>
    </source>
</reference>
<evidence type="ECO:0000313" key="2">
    <source>
        <dbReference type="Proteomes" id="UP000070121"/>
    </source>
</evidence>
<accession>A0A135SP05</accession>
<keyword evidence="2" id="KW-1185">Reference proteome</keyword>
<proteinExistence type="predicted"/>
<dbReference type="AlphaFoldDB" id="A0A135SP05"/>
<sequence length="103" mass="11628">MPTVARRPVNLDNPKVIRTCSFGPLSAATSDAQRLAEATETAKVLLYDGRFKKSSIDVKKNNAVERKNSFEERTLKNSRRLLNHKPFRSISNLVTRLSSPSRE</sequence>
<dbReference type="Proteomes" id="UP000070121">
    <property type="component" value="Unassembled WGS sequence"/>
</dbReference>